<evidence type="ECO:0000313" key="2">
    <source>
        <dbReference type="Proteomes" id="UP000198329"/>
    </source>
</evidence>
<reference evidence="1 2" key="1">
    <citation type="submission" date="2015-03" db="EMBL/GenBank/DDBJ databases">
        <authorList>
            <person name="Xie B.-B."/>
            <person name="Rong J.-C."/>
            <person name="Qin Q.-L."/>
            <person name="Zhang Y.-Z."/>
        </authorList>
    </citation>
    <scope>NUCLEOTIDE SEQUENCE [LARGE SCALE GENOMIC DNA]</scope>
    <source>
        <strain evidence="1 2">KMM 661</strain>
    </source>
</reference>
<accession>A0AAC9UGC5</accession>
<name>A0AAC9UGC5_9GAMM</name>
<dbReference type="EMBL" id="CP011036">
    <property type="protein sequence ID" value="ASM53158.1"/>
    <property type="molecule type" value="Genomic_DNA"/>
</dbReference>
<evidence type="ECO:0000313" key="1">
    <source>
        <dbReference type="EMBL" id="ASM53158.1"/>
    </source>
</evidence>
<gene>
    <name evidence="1" type="ORF">PNIG_a0918</name>
</gene>
<dbReference type="AlphaFoldDB" id="A0AAC9UGC5"/>
<dbReference type="Proteomes" id="UP000198329">
    <property type="component" value="Chromosome I"/>
</dbReference>
<dbReference type="KEGG" id="png:PNIG_a0918"/>
<proteinExistence type="predicted"/>
<sequence length="55" mass="6627">MLNVTWVVNFYVGWLDQSETQRKIMLSINIAVLHYRLAVTRFKLSIKKRVNKFTR</sequence>
<protein>
    <submittedName>
        <fullName evidence="1">Uncharacterized protein</fullName>
    </submittedName>
</protein>
<organism evidence="1 2">
    <name type="scientific">Pseudoalteromonas nigrifaciens</name>
    <dbReference type="NCBI Taxonomy" id="28109"/>
    <lineage>
        <taxon>Bacteria</taxon>
        <taxon>Pseudomonadati</taxon>
        <taxon>Pseudomonadota</taxon>
        <taxon>Gammaproteobacteria</taxon>
        <taxon>Alteromonadales</taxon>
        <taxon>Pseudoalteromonadaceae</taxon>
        <taxon>Pseudoalteromonas</taxon>
    </lineage>
</organism>
<keyword evidence="2" id="KW-1185">Reference proteome</keyword>